<dbReference type="Proteomes" id="UP000829196">
    <property type="component" value="Unassembled WGS sequence"/>
</dbReference>
<gene>
    <name evidence="5" type="ORF">KFK09_028113</name>
</gene>
<dbReference type="AlphaFoldDB" id="A0A8T3A0T4"/>
<comment type="similarity">
    <text evidence="3">Belongs to the GRAS family.</text>
</comment>
<comment type="caution">
    <text evidence="5">The sequence shown here is derived from an EMBL/GenBank/DDBJ whole genome shotgun (WGS) entry which is preliminary data.</text>
</comment>
<sequence length="710" mass="77733">MRGLPFNYQRKGTVLVLESQAKGTGVEEKTGDLWSGSFQNRKKGVILEPRSVLDQRSPSPPTSTSTLSSPLGGGAARFTDTAGVAAVSGKPTFKWTNTAGEEGGRKEEWAPELHPVPASLEMDWDNMLSESAASPGQEQTFLHWIMGDIDDPAKQQHLMLSSPTSMAEIDSGSHGVGFGLIDPGFGFEPNASASAISSHPPPPQLDSAPGEKNPIFTASLPLSLPQAMFFQETTEEKPQFFGSNFLLNQFQQTQVPANPAFFVPLPSFSSSMENLVSTPHPGAGSEIFLRPQPNQSLNFHQLHHVPYHLQHRPLKPKSLSAGDEAIAIQHQQQQALVDQLLKTAELVEAGNLVGAHGILARLNHQLPSAIGEPFLRSAFYFKEALQLLVNSADPQAATSSPSHHHRTPFTSPLASPLDVVLKLSAYKAFSEVSPILQFTNFTATQALLEEIGAADCIHIIDFDIGVGGQWSSFMQELAHRRSSSSAISMLKITAFVSPYAFHPLELHLTKENLLHFAADLNIPFEINIASIESFDPAEILVMSAGSNEAIAVNLPVGVWQGPSFPSLLRLVKQLLPKIVISMDQGCDRGDLLFSHYLRHALQSCIVLLDSFDAAGTDQDLTNKIERFVLQPRIENCVIGRHCTAEKMLPWRTLFASAGFVPFQFSNFTEAQAECLLKRVQVRGFHVEKRQAALYLYWQRGELASVSAWRC</sequence>
<proteinExistence type="inferred from homology"/>
<dbReference type="EMBL" id="JAGYWB010000019">
    <property type="protein sequence ID" value="KAI0488285.1"/>
    <property type="molecule type" value="Genomic_DNA"/>
</dbReference>
<reference evidence="5" key="1">
    <citation type="journal article" date="2022" name="Front. Genet.">
        <title>Chromosome-Scale Assembly of the Dendrobium nobile Genome Provides Insights Into the Molecular Mechanism of the Biosynthesis of the Medicinal Active Ingredient of Dendrobium.</title>
        <authorList>
            <person name="Xu Q."/>
            <person name="Niu S.-C."/>
            <person name="Li K.-L."/>
            <person name="Zheng P.-J."/>
            <person name="Zhang X.-J."/>
            <person name="Jia Y."/>
            <person name="Liu Y."/>
            <person name="Niu Y.-X."/>
            <person name="Yu L.-H."/>
            <person name="Chen D.-F."/>
            <person name="Zhang G.-Q."/>
        </authorList>
    </citation>
    <scope>NUCLEOTIDE SEQUENCE</scope>
    <source>
        <tissue evidence="5">Leaf</tissue>
    </source>
</reference>
<protein>
    <recommendedName>
        <fullName evidence="7">Scarecrow-like protein 6</fullName>
    </recommendedName>
</protein>
<accession>A0A8T3A0T4</accession>
<keyword evidence="6" id="KW-1185">Reference proteome</keyword>
<dbReference type="SMR" id="A0A8T3A0T4"/>
<dbReference type="PANTHER" id="PTHR31636">
    <property type="entry name" value="OSJNBA0084A10.13 PROTEIN-RELATED"/>
    <property type="match status" value="1"/>
</dbReference>
<feature type="short sequence motif" description="VHIID" evidence="3">
    <location>
        <begin position="457"/>
        <end position="461"/>
    </location>
</feature>
<keyword evidence="1" id="KW-0805">Transcription regulation</keyword>
<evidence type="ECO:0000256" key="1">
    <source>
        <dbReference type="ARBA" id="ARBA00023015"/>
    </source>
</evidence>
<organism evidence="5 6">
    <name type="scientific">Dendrobium nobile</name>
    <name type="common">Orchid</name>
    <dbReference type="NCBI Taxonomy" id="94219"/>
    <lineage>
        <taxon>Eukaryota</taxon>
        <taxon>Viridiplantae</taxon>
        <taxon>Streptophyta</taxon>
        <taxon>Embryophyta</taxon>
        <taxon>Tracheophyta</taxon>
        <taxon>Spermatophyta</taxon>
        <taxon>Magnoliopsida</taxon>
        <taxon>Liliopsida</taxon>
        <taxon>Asparagales</taxon>
        <taxon>Orchidaceae</taxon>
        <taxon>Epidendroideae</taxon>
        <taxon>Malaxideae</taxon>
        <taxon>Dendrobiinae</taxon>
        <taxon>Dendrobium</taxon>
    </lineage>
</organism>
<evidence type="ECO:0000256" key="3">
    <source>
        <dbReference type="PROSITE-ProRule" id="PRU01191"/>
    </source>
</evidence>
<comment type="caution">
    <text evidence="3">Lacks conserved residue(s) required for the propagation of feature annotation.</text>
</comment>
<name>A0A8T3A0T4_DENNO</name>
<dbReference type="PROSITE" id="PS50985">
    <property type="entry name" value="GRAS"/>
    <property type="match status" value="1"/>
</dbReference>
<evidence type="ECO:0000313" key="6">
    <source>
        <dbReference type="Proteomes" id="UP000829196"/>
    </source>
</evidence>
<dbReference type="OrthoDB" id="666726at2759"/>
<keyword evidence="2" id="KW-0804">Transcription</keyword>
<evidence type="ECO:0000313" key="5">
    <source>
        <dbReference type="EMBL" id="KAI0488285.1"/>
    </source>
</evidence>
<feature type="region of interest" description="Disordered" evidence="4">
    <location>
        <begin position="45"/>
        <end position="75"/>
    </location>
</feature>
<evidence type="ECO:0008006" key="7">
    <source>
        <dbReference type="Google" id="ProtNLM"/>
    </source>
</evidence>
<dbReference type="InterPro" id="IPR005202">
    <property type="entry name" value="TF_GRAS"/>
</dbReference>
<evidence type="ECO:0000256" key="4">
    <source>
        <dbReference type="SAM" id="MobiDB-lite"/>
    </source>
</evidence>
<feature type="region of interest" description="Leucine repeat II (LRII)" evidence="3">
    <location>
        <begin position="508"/>
        <end position="540"/>
    </location>
</feature>
<evidence type="ECO:0000256" key="2">
    <source>
        <dbReference type="ARBA" id="ARBA00023163"/>
    </source>
</evidence>
<feature type="region of interest" description="SAW" evidence="3">
    <location>
        <begin position="638"/>
        <end position="709"/>
    </location>
</feature>
<dbReference type="Pfam" id="PF03514">
    <property type="entry name" value="GRAS"/>
    <property type="match status" value="1"/>
</dbReference>